<reference evidence="1 2" key="1">
    <citation type="submission" date="2018-06" db="EMBL/GenBank/DDBJ databases">
        <title>Streptacidiphilus pinicola sp. nov., isolated from pine grove soil.</title>
        <authorList>
            <person name="Roh S.G."/>
            <person name="Park S."/>
            <person name="Kim M.-K."/>
            <person name="Yun B.-R."/>
            <person name="Park J."/>
            <person name="Kim M.J."/>
            <person name="Kim Y.S."/>
            <person name="Kim S.B."/>
        </authorList>
    </citation>
    <scope>NUCLEOTIDE SEQUENCE [LARGE SCALE GENOMIC DNA]</scope>
    <source>
        <strain evidence="1 2">MMS16-CNU450</strain>
    </source>
</reference>
<dbReference type="RefSeq" id="WP_133259812.1">
    <property type="nucleotide sequence ID" value="NZ_QKYN01000011.1"/>
</dbReference>
<name>A0A2X0JHJ9_9ACTN</name>
<evidence type="ECO:0000313" key="1">
    <source>
        <dbReference type="EMBL" id="RAG87148.1"/>
    </source>
</evidence>
<comment type="caution">
    <text evidence="1">The sequence shown here is derived from an EMBL/GenBank/DDBJ whole genome shotgun (WGS) entry which is preliminary data.</text>
</comment>
<keyword evidence="2" id="KW-1185">Reference proteome</keyword>
<gene>
    <name evidence="1" type="ORF">DN069_02915</name>
</gene>
<dbReference type="AlphaFoldDB" id="A0A2X0JHJ9"/>
<organism evidence="1 2">
    <name type="scientific">Streptacidiphilus pinicola</name>
    <dbReference type="NCBI Taxonomy" id="2219663"/>
    <lineage>
        <taxon>Bacteria</taxon>
        <taxon>Bacillati</taxon>
        <taxon>Actinomycetota</taxon>
        <taxon>Actinomycetes</taxon>
        <taxon>Kitasatosporales</taxon>
        <taxon>Streptomycetaceae</taxon>
        <taxon>Streptacidiphilus</taxon>
    </lineage>
</organism>
<dbReference type="OrthoDB" id="3476732at2"/>
<dbReference type="EMBL" id="QKYN01000011">
    <property type="protein sequence ID" value="RAG87148.1"/>
    <property type="molecule type" value="Genomic_DNA"/>
</dbReference>
<protein>
    <submittedName>
        <fullName evidence="1">Uncharacterized protein</fullName>
    </submittedName>
</protein>
<proteinExistence type="predicted"/>
<evidence type="ECO:0000313" key="2">
    <source>
        <dbReference type="Proteomes" id="UP000248889"/>
    </source>
</evidence>
<dbReference type="Proteomes" id="UP000248889">
    <property type="component" value="Unassembled WGS sequence"/>
</dbReference>
<sequence length="302" mass="32034">MTNPPDWRRFVDHVESIPEKIYEHWVPGTGWDNITQFGAEYGWNGVPWCAIFEWCMFHDVGMDAIVPKTAAVAELMSWAQAHGQWSEYPSIGALTIFGGDVHTEIVTGFDADTVYTKGGNSIQAGATDNGQGNGVWSHQRARRDPYVTGYLAPRFPDGVCPPTADPADPRGGRAVVSWRWSPLPVPPPAAAYAEETVLAYLPPIPAGADTDVPVEPAGTTDAPVGGARNGPLWLCVIPQGGADGSVAVSMRTGGAWGAPVEHPVAAADGKLVLPLPGDGSVDVVRLHPTVPLQGYVTGRQLA</sequence>
<accession>A0A2X0JHJ9</accession>